<sequence length="224" mass="24321">MYAGELLPNDPILAKLLEDARLTNDNVIYDLYGFDKTPASPHEGGLRRAPGWSRGECASRTECGGPVTEVDIARSSKVKFTVGTVVDDHSVEVKLYNGDHGEFLVKTEWMMKGYIGNEAATKAAFNEDGYLKTGDIGHIENGEYAFEGRANDDFIGHVPRIPVEFAINNLAYVAEACVLLIPDYEERAVVGALIRVKKGAMGLCGVVANGVTTIFRGYINVSTS</sequence>
<proteinExistence type="predicted"/>
<evidence type="ECO:0000313" key="2">
    <source>
        <dbReference type="Proteomes" id="UP000054481"/>
    </source>
</evidence>
<reference evidence="1 2" key="1">
    <citation type="journal article" date="2014" name="Genome Biol. Evol.">
        <title>Comparative genomics and transcriptomics analyses reveal divergent lifestyle features of nematode endoparasitic fungus Hirsutella minnesotensis.</title>
        <authorList>
            <person name="Lai Y."/>
            <person name="Liu K."/>
            <person name="Zhang X."/>
            <person name="Zhang X."/>
            <person name="Li K."/>
            <person name="Wang N."/>
            <person name="Shu C."/>
            <person name="Wu Y."/>
            <person name="Wang C."/>
            <person name="Bushley K.E."/>
            <person name="Xiang M."/>
            <person name="Liu X."/>
        </authorList>
    </citation>
    <scope>NUCLEOTIDE SEQUENCE [LARGE SCALE GENOMIC DNA]</scope>
    <source>
        <strain evidence="1 2">3608</strain>
    </source>
</reference>
<dbReference type="EMBL" id="KQ030574">
    <property type="protein sequence ID" value="KJZ71455.1"/>
    <property type="molecule type" value="Genomic_DNA"/>
</dbReference>
<protein>
    <submittedName>
        <fullName evidence="1">Uncharacterized protein</fullName>
    </submittedName>
</protein>
<dbReference type="Gene3D" id="3.40.50.12780">
    <property type="entry name" value="N-terminal domain of ligase-like"/>
    <property type="match status" value="1"/>
</dbReference>
<dbReference type="AlphaFoldDB" id="A0A0F7ZLT6"/>
<dbReference type="Proteomes" id="UP000054481">
    <property type="component" value="Unassembled WGS sequence"/>
</dbReference>
<accession>A0A0F7ZLT6</accession>
<name>A0A0F7ZLT6_9HYPO</name>
<dbReference type="SUPFAM" id="SSF56801">
    <property type="entry name" value="Acetyl-CoA synthetase-like"/>
    <property type="match status" value="1"/>
</dbReference>
<keyword evidence="2" id="KW-1185">Reference proteome</keyword>
<evidence type="ECO:0000313" key="1">
    <source>
        <dbReference type="EMBL" id="KJZ71455.1"/>
    </source>
</evidence>
<organism evidence="1 2">
    <name type="scientific">Hirsutella minnesotensis 3608</name>
    <dbReference type="NCBI Taxonomy" id="1043627"/>
    <lineage>
        <taxon>Eukaryota</taxon>
        <taxon>Fungi</taxon>
        <taxon>Dikarya</taxon>
        <taxon>Ascomycota</taxon>
        <taxon>Pezizomycotina</taxon>
        <taxon>Sordariomycetes</taxon>
        <taxon>Hypocreomycetidae</taxon>
        <taxon>Hypocreales</taxon>
        <taxon>Ophiocordycipitaceae</taxon>
        <taxon>Hirsutella</taxon>
    </lineage>
</organism>
<dbReference type="OrthoDB" id="6614653at2759"/>
<dbReference type="InterPro" id="IPR042099">
    <property type="entry name" value="ANL_N_sf"/>
</dbReference>
<dbReference type="PANTHER" id="PTHR24096">
    <property type="entry name" value="LONG-CHAIN-FATTY-ACID--COA LIGASE"/>
    <property type="match status" value="1"/>
</dbReference>
<gene>
    <name evidence="1" type="ORF">HIM_09179</name>
</gene>